<accession>A0A8H4RSX5</accession>
<dbReference type="OrthoDB" id="2831558at2759"/>
<dbReference type="Proteomes" id="UP000566819">
    <property type="component" value="Unassembled WGS sequence"/>
</dbReference>
<evidence type="ECO:0000313" key="1">
    <source>
        <dbReference type="EMBL" id="KAF4634803.1"/>
    </source>
</evidence>
<protein>
    <submittedName>
        <fullName evidence="1">Uncharacterized protein</fullName>
    </submittedName>
</protein>
<organism evidence="1 2">
    <name type="scientific">Cudoniella acicularis</name>
    <dbReference type="NCBI Taxonomy" id="354080"/>
    <lineage>
        <taxon>Eukaryota</taxon>
        <taxon>Fungi</taxon>
        <taxon>Dikarya</taxon>
        <taxon>Ascomycota</taxon>
        <taxon>Pezizomycotina</taxon>
        <taxon>Leotiomycetes</taxon>
        <taxon>Helotiales</taxon>
        <taxon>Tricladiaceae</taxon>
        <taxon>Cudoniella</taxon>
    </lineage>
</organism>
<dbReference type="AlphaFoldDB" id="A0A8H4RSX5"/>
<comment type="caution">
    <text evidence="1">The sequence shown here is derived from an EMBL/GenBank/DDBJ whole genome shotgun (WGS) entry which is preliminary data.</text>
</comment>
<gene>
    <name evidence="1" type="ORF">G7Y89_g3301</name>
</gene>
<evidence type="ECO:0000313" key="2">
    <source>
        <dbReference type="Proteomes" id="UP000566819"/>
    </source>
</evidence>
<dbReference type="EMBL" id="JAAMPI010000158">
    <property type="protein sequence ID" value="KAF4634803.1"/>
    <property type="molecule type" value="Genomic_DNA"/>
</dbReference>
<reference evidence="1 2" key="1">
    <citation type="submission" date="2020-03" db="EMBL/GenBank/DDBJ databases">
        <title>Draft Genome Sequence of Cudoniella acicularis.</title>
        <authorList>
            <person name="Buettner E."/>
            <person name="Kellner H."/>
        </authorList>
    </citation>
    <scope>NUCLEOTIDE SEQUENCE [LARGE SCALE GENOMIC DNA]</scope>
    <source>
        <strain evidence="1 2">DSM 108380</strain>
    </source>
</reference>
<sequence length="264" mass="30058">MSPPEEIERIADFMSKKSMRQILCEQYGESRNVDYRDFAALVVAKLPDVRLNNIRDTEDAVLEDNDSPAPKKYILRVPRFDATQLERNLAPLQLLHQRSDLAVPEVIVFDTPSDNALESPYMIQIRLPGSDLYSTFPTIACVTLIWSPATFSSTARHPLKDMSSAVFSIGTAQFSPLHSYDEDERLANDTSPTPELRKVKQLFEDAAGLAYARFAYPVQYRLAHRLVRFATDGLRSSEGFVDAELFLQEWTELRSDLEKGKERH</sequence>
<proteinExistence type="predicted"/>
<keyword evidence="2" id="KW-1185">Reference proteome</keyword>
<name>A0A8H4RSX5_9HELO</name>